<dbReference type="GO" id="GO:0008270">
    <property type="term" value="F:zinc ion binding"/>
    <property type="evidence" value="ECO:0007669"/>
    <property type="project" value="UniProtKB-KW"/>
</dbReference>
<dbReference type="Pfam" id="PF26082">
    <property type="entry name" value="zf-C2H2_AcuF"/>
    <property type="match status" value="1"/>
</dbReference>
<evidence type="ECO:0000259" key="3">
    <source>
        <dbReference type="PROSITE" id="PS50157"/>
    </source>
</evidence>
<feature type="region of interest" description="Disordered" evidence="2">
    <location>
        <begin position="1063"/>
        <end position="1137"/>
    </location>
</feature>
<keyword evidence="5" id="KW-1185">Reference proteome</keyword>
<comment type="caution">
    <text evidence="4">The sequence shown here is derived from an EMBL/GenBank/DDBJ whole genome shotgun (WGS) entry which is preliminary data.</text>
</comment>
<feature type="region of interest" description="Disordered" evidence="2">
    <location>
        <begin position="447"/>
        <end position="529"/>
    </location>
</feature>
<dbReference type="InterPro" id="IPR058925">
    <property type="entry name" value="zf-C2H2_AcuF"/>
</dbReference>
<dbReference type="Proteomes" id="UP000717696">
    <property type="component" value="Unassembled WGS sequence"/>
</dbReference>
<feature type="domain" description="C2H2-type" evidence="3">
    <location>
        <begin position="360"/>
        <end position="389"/>
    </location>
</feature>
<feature type="compositionally biased region" description="Basic and acidic residues" evidence="2">
    <location>
        <begin position="635"/>
        <end position="650"/>
    </location>
</feature>
<feature type="compositionally biased region" description="Acidic residues" evidence="2">
    <location>
        <begin position="448"/>
        <end position="457"/>
    </location>
</feature>
<evidence type="ECO:0000256" key="2">
    <source>
        <dbReference type="SAM" id="MobiDB-lite"/>
    </source>
</evidence>
<dbReference type="PROSITE" id="PS00028">
    <property type="entry name" value="ZINC_FINGER_C2H2_1"/>
    <property type="match status" value="1"/>
</dbReference>
<dbReference type="PANTHER" id="PTHR35391">
    <property type="entry name" value="C2H2-TYPE DOMAIN-CONTAINING PROTEIN-RELATED"/>
    <property type="match status" value="1"/>
</dbReference>
<proteinExistence type="predicted"/>
<keyword evidence="1" id="KW-0479">Metal-binding</keyword>
<feature type="compositionally biased region" description="Polar residues" evidence="2">
    <location>
        <begin position="462"/>
        <end position="472"/>
    </location>
</feature>
<dbReference type="PROSITE" id="PS50157">
    <property type="entry name" value="ZINC_FINGER_C2H2_2"/>
    <property type="match status" value="1"/>
</dbReference>
<feature type="compositionally biased region" description="Basic and acidic residues" evidence="2">
    <location>
        <begin position="763"/>
        <end position="844"/>
    </location>
</feature>
<evidence type="ECO:0000313" key="4">
    <source>
        <dbReference type="EMBL" id="KAH7121852.1"/>
    </source>
</evidence>
<organism evidence="4 5">
    <name type="scientific">Dactylonectria estremocensis</name>
    <dbReference type="NCBI Taxonomy" id="1079267"/>
    <lineage>
        <taxon>Eukaryota</taxon>
        <taxon>Fungi</taxon>
        <taxon>Dikarya</taxon>
        <taxon>Ascomycota</taxon>
        <taxon>Pezizomycotina</taxon>
        <taxon>Sordariomycetes</taxon>
        <taxon>Hypocreomycetidae</taxon>
        <taxon>Hypocreales</taxon>
        <taxon>Nectriaceae</taxon>
        <taxon>Dactylonectria</taxon>
    </lineage>
</organism>
<name>A0A9P9DMU7_9HYPO</name>
<dbReference type="InterPro" id="IPR013087">
    <property type="entry name" value="Znf_C2H2_type"/>
</dbReference>
<accession>A0A9P9DMU7</accession>
<gene>
    <name evidence="4" type="ORF">B0J13DRAFT_567358</name>
</gene>
<keyword evidence="1" id="KW-0862">Zinc</keyword>
<reference evidence="4" key="1">
    <citation type="journal article" date="2021" name="Nat. Commun.">
        <title>Genetic determinants of endophytism in the Arabidopsis root mycobiome.</title>
        <authorList>
            <person name="Mesny F."/>
            <person name="Miyauchi S."/>
            <person name="Thiergart T."/>
            <person name="Pickel B."/>
            <person name="Atanasova L."/>
            <person name="Karlsson M."/>
            <person name="Huettel B."/>
            <person name="Barry K.W."/>
            <person name="Haridas S."/>
            <person name="Chen C."/>
            <person name="Bauer D."/>
            <person name="Andreopoulos W."/>
            <person name="Pangilinan J."/>
            <person name="LaButti K."/>
            <person name="Riley R."/>
            <person name="Lipzen A."/>
            <person name="Clum A."/>
            <person name="Drula E."/>
            <person name="Henrissat B."/>
            <person name="Kohler A."/>
            <person name="Grigoriev I.V."/>
            <person name="Martin F.M."/>
            <person name="Hacquard S."/>
        </authorList>
    </citation>
    <scope>NUCLEOTIDE SEQUENCE</scope>
    <source>
        <strain evidence="4">MPI-CAGE-AT-0021</strain>
    </source>
</reference>
<protein>
    <recommendedName>
        <fullName evidence="3">C2H2-type domain-containing protein</fullName>
    </recommendedName>
</protein>
<dbReference type="AlphaFoldDB" id="A0A9P9DMU7"/>
<feature type="compositionally biased region" description="Polar residues" evidence="2">
    <location>
        <begin position="572"/>
        <end position="585"/>
    </location>
</feature>
<feature type="compositionally biased region" description="Basic and acidic residues" evidence="2">
    <location>
        <begin position="1122"/>
        <end position="1134"/>
    </location>
</feature>
<evidence type="ECO:0000313" key="5">
    <source>
        <dbReference type="Proteomes" id="UP000717696"/>
    </source>
</evidence>
<feature type="region of interest" description="Disordered" evidence="2">
    <location>
        <begin position="572"/>
        <end position="600"/>
    </location>
</feature>
<feature type="compositionally biased region" description="Pro residues" evidence="2">
    <location>
        <begin position="854"/>
        <end position="863"/>
    </location>
</feature>
<feature type="compositionally biased region" description="Polar residues" evidence="2">
    <location>
        <begin position="517"/>
        <end position="527"/>
    </location>
</feature>
<feature type="compositionally biased region" description="Low complexity" evidence="2">
    <location>
        <begin position="697"/>
        <end position="706"/>
    </location>
</feature>
<dbReference type="EMBL" id="JAGMUU010000027">
    <property type="protein sequence ID" value="KAH7121852.1"/>
    <property type="molecule type" value="Genomic_DNA"/>
</dbReference>
<dbReference type="PANTHER" id="PTHR35391:SF7">
    <property type="entry name" value="C2H2-TYPE DOMAIN-CONTAINING PROTEIN"/>
    <property type="match status" value="1"/>
</dbReference>
<evidence type="ECO:0000256" key="1">
    <source>
        <dbReference type="PROSITE-ProRule" id="PRU00042"/>
    </source>
</evidence>
<keyword evidence="1" id="KW-0863">Zinc-finger</keyword>
<dbReference type="InterPro" id="IPR058348">
    <property type="entry name" value="DUF8035"/>
</dbReference>
<sequence>MPQPLGTGASEPQIAPLVVRNVSAFRTLISALNNGQVSDAKHDEAKASSHLARFKLWAMSLGAHRPSGGRSLEYRLRDASLIRNHVISLLQDLDRAILEGTAAAEGANLQDGASANLDSVDDELADYFQDTEETESEIDQILNEIGHVVDCLLRLSITISNPTPHDQFKSRVGIGTIEVFRDWYTKHVLEKFDQIDTKTAERLGNAMARRRQYFQYREDHSNRLAEGLDGDELDHDLQATTVASSIPKHLKESRESAMKEFSGLDDNRSEISRTSYAPSIANSDQIRVPPLPKEHVDGPFKCPFCHMIVSIETRHDWKKHVFRDLRPYVCLSKTCQTPDQQFSHRGDWSKHMTKEHWITWQCSFGCPGDFHTVEDFRKHTKTSHGKEVPHDKIDILQSLSISPEPSKAETTCPLCLNYPITSSQQYSSHVGAHLEQLALFTLPRQEYEEADDDDDSEDVRNQSENSVRSGWNESAEVVEMAGEDNKTETEPPRISSRLKSAESLAVEHQTQEDNRNEPNIGSDTDVTTDGKDPLISMERHSQSFHGVNPNQASDDANSWVNLYNAAFPSSRQYEGSKNEVPTGQGDNFRGSGPIIDPRGLSSSSLPTFAGYTYTTPADLVRYDLDNLVTRPLKLERFNPEHDRPHVDHNPKQQPPGVDASRDEDDSIVATPDSFDTRGEPASVGYTLRYGGDIHALPSSTRSPSTSETFVDPSPYSKGRIPPSDPEATRASVTAEDAGSQHSTGRDAVPSHASPKATLSAAGDDDRDRDRGRRPFVDDRGDRYPRNRSQEGRWGLERDARDHILDLKDRYGEINPRRGPRDDPGDPRKRELSRSKIEARIDGAHDSAPSNREVSPPPVAPPTPAFVSIANRAPSTTAPYPPPPIPDSAAISLESSRECELCGYRPKGDPRWFAGSMAKHKKLQHAIVPPKIYRCPYPGCTSEYKNRPDNLRQHQIEKGHYLNNQEGAPTLSPTTDRSPPIIRAHENSHSIIPSEDPRHDWDWSKQNFQFEDQSGYVWPGEKTASDPGTAERTVRIIRLSKDEDDHSDNASKSRHPIIIIHDARQHLDKDDGVANASSSREQKKHKEVVSPLRETENERLPKSILKAPKASFPEDPNPIRDGVAPHKNENEKTDEVPPGAKWTKISRAIVNPEALTIGKERFEVRDDFVIVLRVLAKEEIEAYASATQILRGKTN</sequence>
<dbReference type="OrthoDB" id="6133115at2759"/>
<dbReference type="SMART" id="SM00355">
    <property type="entry name" value="ZnF_C2H2"/>
    <property type="match status" value="4"/>
</dbReference>
<dbReference type="Pfam" id="PF26118">
    <property type="entry name" value="DUF8035"/>
    <property type="match status" value="1"/>
</dbReference>
<feature type="region of interest" description="Disordered" evidence="2">
    <location>
        <begin position="635"/>
        <end position="865"/>
    </location>
</feature>